<keyword evidence="2" id="KW-1185">Reference proteome</keyword>
<gene>
    <name evidence="1" type="ORF">SAMN06295900_107150</name>
</gene>
<dbReference type="EMBL" id="FXAH01000007">
    <property type="protein sequence ID" value="SMF45748.1"/>
    <property type="molecule type" value="Genomic_DNA"/>
</dbReference>
<dbReference type="GeneID" id="95549668"/>
<dbReference type="InterPro" id="IPR046613">
    <property type="entry name" value="DUF6726"/>
</dbReference>
<dbReference type="Pfam" id="PF20487">
    <property type="entry name" value="DUF6726"/>
    <property type="match status" value="1"/>
</dbReference>
<dbReference type="STRING" id="28094.SAMN06295900_107150"/>
<organism evidence="1 2">
    <name type="scientific">Trinickia caryophylli</name>
    <name type="common">Paraburkholderia caryophylli</name>
    <dbReference type="NCBI Taxonomy" id="28094"/>
    <lineage>
        <taxon>Bacteria</taxon>
        <taxon>Pseudomonadati</taxon>
        <taxon>Pseudomonadota</taxon>
        <taxon>Betaproteobacteria</taxon>
        <taxon>Burkholderiales</taxon>
        <taxon>Burkholderiaceae</taxon>
        <taxon>Trinickia</taxon>
    </lineage>
</organism>
<protein>
    <submittedName>
        <fullName evidence="1">Uncharacterized protein</fullName>
    </submittedName>
</protein>
<sequence length="74" mass="7366">MSAPIHRLAALRGIRRPRIAKAVRLAGAALLVASLGGCGVAAFPCRLVSATLKIVPGVGDAAATPFDACASAID</sequence>
<reference evidence="2" key="1">
    <citation type="submission" date="2017-04" db="EMBL/GenBank/DDBJ databases">
        <authorList>
            <person name="Varghese N."/>
            <person name="Submissions S."/>
        </authorList>
    </citation>
    <scope>NUCLEOTIDE SEQUENCE [LARGE SCALE GENOMIC DNA]</scope>
    <source>
        <strain evidence="2">Ballard 720</strain>
    </source>
</reference>
<accession>A0A1X7F4J1</accession>
<dbReference type="Proteomes" id="UP000192911">
    <property type="component" value="Unassembled WGS sequence"/>
</dbReference>
<proteinExistence type="predicted"/>
<dbReference type="AlphaFoldDB" id="A0A1X7F4J1"/>
<evidence type="ECO:0000313" key="1">
    <source>
        <dbReference type="EMBL" id="SMF45748.1"/>
    </source>
</evidence>
<evidence type="ECO:0000313" key="2">
    <source>
        <dbReference type="Proteomes" id="UP000192911"/>
    </source>
</evidence>
<dbReference type="RefSeq" id="WP_386092207.1">
    <property type="nucleotide sequence ID" value="NZ_BSQD01000011.1"/>
</dbReference>
<name>A0A1X7F4J1_TRICW</name>